<keyword evidence="1" id="KW-0732">Signal</keyword>
<keyword evidence="3" id="KW-1185">Reference proteome</keyword>
<gene>
    <name evidence="2" type="ORF">GCM10011531_11270</name>
</gene>
<protein>
    <recommendedName>
        <fullName evidence="4">DUF3575 domain-containing protein</fullName>
    </recommendedName>
</protein>
<evidence type="ECO:0008006" key="4">
    <source>
        <dbReference type="Google" id="ProtNLM"/>
    </source>
</evidence>
<accession>A0A8J2XG80</accession>
<dbReference type="AlphaFoldDB" id="A0A8J2XG80"/>
<dbReference type="RefSeq" id="WP_188605330.1">
    <property type="nucleotide sequence ID" value="NZ_BMIC01000001.1"/>
</dbReference>
<comment type="caution">
    <text evidence="2">The sequence shown here is derived from an EMBL/GenBank/DDBJ whole genome shotgun (WGS) entry which is preliminary data.</text>
</comment>
<dbReference type="EMBL" id="BMIC01000001">
    <property type="protein sequence ID" value="GFZ82483.1"/>
    <property type="molecule type" value="Genomic_DNA"/>
</dbReference>
<organism evidence="2 3">
    <name type="scientific">Aquaticitalea lipolytica</name>
    <dbReference type="NCBI Taxonomy" id="1247562"/>
    <lineage>
        <taxon>Bacteria</taxon>
        <taxon>Pseudomonadati</taxon>
        <taxon>Bacteroidota</taxon>
        <taxon>Flavobacteriia</taxon>
        <taxon>Flavobacteriales</taxon>
        <taxon>Flavobacteriaceae</taxon>
        <taxon>Aquaticitalea</taxon>
    </lineage>
</organism>
<reference evidence="2 3" key="1">
    <citation type="journal article" date="2014" name="Int. J. Syst. Evol. Microbiol.">
        <title>Complete genome sequence of Corynebacterium casei LMG S-19264T (=DSM 44701T), isolated from a smear-ripened cheese.</title>
        <authorList>
            <consortium name="US DOE Joint Genome Institute (JGI-PGF)"/>
            <person name="Walter F."/>
            <person name="Albersmeier A."/>
            <person name="Kalinowski J."/>
            <person name="Ruckert C."/>
        </authorList>
    </citation>
    <scope>NUCLEOTIDE SEQUENCE [LARGE SCALE GENOMIC DNA]</scope>
    <source>
        <strain evidence="2 3">CGMCC 1.15295</strain>
    </source>
</reference>
<dbReference type="Proteomes" id="UP000598120">
    <property type="component" value="Unassembled WGS sequence"/>
</dbReference>
<feature type="chain" id="PRO_5035182574" description="DUF3575 domain-containing protein" evidence="1">
    <location>
        <begin position="19"/>
        <end position="192"/>
    </location>
</feature>
<sequence>MKKILITVLLFTSFISIAQESDDDQTKKHEISSNLFDLVVAGSLNVNYEHLFAKNQSLFLGVTFFDTYGYYDAGYLKSSNAVSLKAAYMIYFSKQKDHEGFYFYPQLKARTGEVVLDDYIYFDYENDVYIEEEYKYDVSGFSAGFGLGHKWLFNNRFTLSINGEIARNLGNFDTDYLDNIEGRFGVNFGYRF</sequence>
<evidence type="ECO:0000313" key="2">
    <source>
        <dbReference type="EMBL" id="GFZ82483.1"/>
    </source>
</evidence>
<evidence type="ECO:0000256" key="1">
    <source>
        <dbReference type="SAM" id="SignalP"/>
    </source>
</evidence>
<feature type="signal peptide" evidence="1">
    <location>
        <begin position="1"/>
        <end position="18"/>
    </location>
</feature>
<name>A0A8J2XG80_9FLAO</name>
<evidence type="ECO:0000313" key="3">
    <source>
        <dbReference type="Proteomes" id="UP000598120"/>
    </source>
</evidence>
<proteinExistence type="predicted"/>